<organism evidence="1 2">
    <name type="scientific">Musa troglodytarum</name>
    <name type="common">fe'i banana</name>
    <dbReference type="NCBI Taxonomy" id="320322"/>
    <lineage>
        <taxon>Eukaryota</taxon>
        <taxon>Viridiplantae</taxon>
        <taxon>Streptophyta</taxon>
        <taxon>Embryophyta</taxon>
        <taxon>Tracheophyta</taxon>
        <taxon>Spermatophyta</taxon>
        <taxon>Magnoliopsida</taxon>
        <taxon>Liliopsida</taxon>
        <taxon>Zingiberales</taxon>
        <taxon>Musaceae</taxon>
        <taxon>Musa</taxon>
    </lineage>
</organism>
<accession>A0A9E7EZC7</accession>
<evidence type="ECO:0000313" key="1">
    <source>
        <dbReference type="EMBL" id="URD86679.1"/>
    </source>
</evidence>
<proteinExistence type="predicted"/>
<dbReference type="EMBL" id="CP097504">
    <property type="protein sequence ID" value="URD86679.1"/>
    <property type="molecule type" value="Genomic_DNA"/>
</dbReference>
<dbReference type="AlphaFoldDB" id="A0A9E7EZC7"/>
<reference evidence="1" key="1">
    <citation type="submission" date="2022-05" db="EMBL/GenBank/DDBJ databases">
        <title>The Musa troglodytarum L. genome provides insights into the mechanism of non-climacteric behaviour and enrichment of carotenoids.</title>
        <authorList>
            <person name="Wang J."/>
        </authorList>
    </citation>
    <scope>NUCLEOTIDE SEQUENCE</scope>
    <source>
        <tissue evidence="1">Leaf</tissue>
    </source>
</reference>
<evidence type="ECO:0000313" key="2">
    <source>
        <dbReference type="Proteomes" id="UP001055439"/>
    </source>
</evidence>
<protein>
    <submittedName>
        <fullName evidence="1">Uncharacterized protein</fullName>
    </submittedName>
</protein>
<name>A0A9E7EZC7_9LILI</name>
<dbReference type="Proteomes" id="UP001055439">
    <property type="component" value="Chromosome 2"/>
</dbReference>
<keyword evidence="2" id="KW-1185">Reference proteome</keyword>
<sequence length="67" mass="7612">MVRILKEVFHSTKDDNLCGDGNDWNFSLEKFGFCYLSGNPNSNMLTIGSMQALEVHCTARIEYNTCM</sequence>
<gene>
    <name evidence="1" type="ORF">MUK42_33185</name>
</gene>